<keyword evidence="2" id="KW-1185">Reference proteome</keyword>
<evidence type="ECO:0000313" key="2">
    <source>
        <dbReference type="Proteomes" id="UP000805193"/>
    </source>
</evidence>
<reference evidence="1 2" key="1">
    <citation type="journal article" date="2020" name="Cell">
        <title>Large-Scale Comparative Analyses of Tick Genomes Elucidate Their Genetic Diversity and Vector Capacities.</title>
        <authorList>
            <consortium name="Tick Genome and Microbiome Consortium (TIGMIC)"/>
            <person name="Jia N."/>
            <person name="Wang J."/>
            <person name="Shi W."/>
            <person name="Du L."/>
            <person name="Sun Y."/>
            <person name="Zhan W."/>
            <person name="Jiang J.F."/>
            <person name="Wang Q."/>
            <person name="Zhang B."/>
            <person name="Ji P."/>
            <person name="Bell-Sakyi L."/>
            <person name="Cui X.M."/>
            <person name="Yuan T.T."/>
            <person name="Jiang B.G."/>
            <person name="Yang W.F."/>
            <person name="Lam T.T."/>
            <person name="Chang Q.C."/>
            <person name="Ding S.J."/>
            <person name="Wang X.J."/>
            <person name="Zhu J.G."/>
            <person name="Ruan X.D."/>
            <person name="Zhao L."/>
            <person name="Wei J.T."/>
            <person name="Ye R.Z."/>
            <person name="Que T.C."/>
            <person name="Du C.H."/>
            <person name="Zhou Y.H."/>
            <person name="Cheng J.X."/>
            <person name="Dai P.F."/>
            <person name="Guo W.B."/>
            <person name="Han X.H."/>
            <person name="Huang E.J."/>
            <person name="Li L.F."/>
            <person name="Wei W."/>
            <person name="Gao Y.C."/>
            <person name="Liu J.Z."/>
            <person name="Shao H.Z."/>
            <person name="Wang X."/>
            <person name="Wang C.C."/>
            <person name="Yang T.C."/>
            <person name="Huo Q.B."/>
            <person name="Li W."/>
            <person name="Chen H.Y."/>
            <person name="Chen S.E."/>
            <person name="Zhou L.G."/>
            <person name="Ni X.B."/>
            <person name="Tian J.H."/>
            <person name="Sheng Y."/>
            <person name="Liu T."/>
            <person name="Pan Y.S."/>
            <person name="Xia L.Y."/>
            <person name="Li J."/>
            <person name="Zhao F."/>
            <person name="Cao W.C."/>
        </authorList>
    </citation>
    <scope>NUCLEOTIDE SEQUENCE [LARGE SCALE GENOMIC DNA]</scope>
    <source>
        <strain evidence="1">Iper-2018</strain>
    </source>
</reference>
<evidence type="ECO:0000313" key="1">
    <source>
        <dbReference type="EMBL" id="KAG0443248.1"/>
    </source>
</evidence>
<accession>A0AC60QWS0</accession>
<feature type="non-terminal residue" evidence="1">
    <location>
        <position position="82"/>
    </location>
</feature>
<gene>
    <name evidence="1" type="ORF">HPB47_015130</name>
</gene>
<protein>
    <submittedName>
        <fullName evidence="1">Uncharacterized protein</fullName>
    </submittedName>
</protein>
<sequence length="82" mass="9413">ILLCWAFQPAHATKPAVITFIDEEQRWQPRLDEAMLHGRASSDTVTVDPRTEHLRTAGLRSCFSWHGGSTKDMSKRFFVLQQ</sequence>
<dbReference type="EMBL" id="JABSTQ010003675">
    <property type="protein sequence ID" value="KAG0443248.1"/>
    <property type="molecule type" value="Genomic_DNA"/>
</dbReference>
<comment type="caution">
    <text evidence="1">The sequence shown here is derived from an EMBL/GenBank/DDBJ whole genome shotgun (WGS) entry which is preliminary data.</text>
</comment>
<organism evidence="1 2">
    <name type="scientific">Ixodes persulcatus</name>
    <name type="common">Taiga tick</name>
    <dbReference type="NCBI Taxonomy" id="34615"/>
    <lineage>
        <taxon>Eukaryota</taxon>
        <taxon>Metazoa</taxon>
        <taxon>Ecdysozoa</taxon>
        <taxon>Arthropoda</taxon>
        <taxon>Chelicerata</taxon>
        <taxon>Arachnida</taxon>
        <taxon>Acari</taxon>
        <taxon>Parasitiformes</taxon>
        <taxon>Ixodida</taxon>
        <taxon>Ixodoidea</taxon>
        <taxon>Ixodidae</taxon>
        <taxon>Ixodinae</taxon>
        <taxon>Ixodes</taxon>
    </lineage>
</organism>
<name>A0AC60QWS0_IXOPE</name>
<proteinExistence type="predicted"/>
<dbReference type="Proteomes" id="UP000805193">
    <property type="component" value="Unassembled WGS sequence"/>
</dbReference>
<feature type="non-terminal residue" evidence="1">
    <location>
        <position position="1"/>
    </location>
</feature>